<comment type="caution">
    <text evidence="2">The sequence shown here is derived from an EMBL/GenBank/DDBJ whole genome shotgun (WGS) entry which is preliminary data.</text>
</comment>
<protein>
    <submittedName>
        <fullName evidence="2">Uncharacterized protein</fullName>
    </submittedName>
</protein>
<evidence type="ECO:0000256" key="1">
    <source>
        <dbReference type="SAM" id="MobiDB-lite"/>
    </source>
</evidence>
<gene>
    <name evidence="2" type="ORF">THAOC_35739</name>
</gene>
<evidence type="ECO:0000313" key="3">
    <source>
        <dbReference type="Proteomes" id="UP000266841"/>
    </source>
</evidence>
<dbReference type="AlphaFoldDB" id="K0R1A3"/>
<evidence type="ECO:0000313" key="2">
    <source>
        <dbReference type="EMBL" id="EJK45640.1"/>
    </source>
</evidence>
<sequence length="204" mass="22416">MRSVNVVFPESMWAEMPMLRRLMSSRSVANCLAQTDEVAGASGARPDRGPLALPVGRGWTVRSNPLRLAEASALDVPPLVPPRRRSIVVAMVTISSAVRDNGRRAETRGTPEAPERQNVWSMRCDAIFSSGFMARPLTRPNRKCGQVGQSAKCSKKYELAAARQNNPQLRQPNVSNVSPSDCKRQTSATEKGSRSRGSSRRREL</sequence>
<accession>K0R1A3</accession>
<organism evidence="2 3">
    <name type="scientific">Thalassiosira oceanica</name>
    <name type="common">Marine diatom</name>
    <dbReference type="NCBI Taxonomy" id="159749"/>
    <lineage>
        <taxon>Eukaryota</taxon>
        <taxon>Sar</taxon>
        <taxon>Stramenopiles</taxon>
        <taxon>Ochrophyta</taxon>
        <taxon>Bacillariophyta</taxon>
        <taxon>Coscinodiscophyceae</taxon>
        <taxon>Thalassiosirophycidae</taxon>
        <taxon>Thalassiosirales</taxon>
        <taxon>Thalassiosiraceae</taxon>
        <taxon>Thalassiosira</taxon>
    </lineage>
</organism>
<reference evidence="2 3" key="1">
    <citation type="journal article" date="2012" name="Genome Biol.">
        <title>Genome and low-iron response of an oceanic diatom adapted to chronic iron limitation.</title>
        <authorList>
            <person name="Lommer M."/>
            <person name="Specht M."/>
            <person name="Roy A.S."/>
            <person name="Kraemer L."/>
            <person name="Andreson R."/>
            <person name="Gutowska M.A."/>
            <person name="Wolf J."/>
            <person name="Bergner S.V."/>
            <person name="Schilhabel M.B."/>
            <person name="Klostermeier U.C."/>
            <person name="Beiko R.G."/>
            <person name="Rosenstiel P."/>
            <person name="Hippler M."/>
            <person name="Laroche J."/>
        </authorList>
    </citation>
    <scope>NUCLEOTIDE SEQUENCE [LARGE SCALE GENOMIC DNA]</scope>
    <source>
        <strain evidence="2 3">CCMP1005</strain>
    </source>
</reference>
<name>K0R1A3_THAOC</name>
<dbReference type="Proteomes" id="UP000266841">
    <property type="component" value="Unassembled WGS sequence"/>
</dbReference>
<dbReference type="EMBL" id="AGNL01048371">
    <property type="protein sequence ID" value="EJK45640.1"/>
    <property type="molecule type" value="Genomic_DNA"/>
</dbReference>
<feature type="compositionally biased region" description="Polar residues" evidence="1">
    <location>
        <begin position="163"/>
        <end position="190"/>
    </location>
</feature>
<feature type="region of interest" description="Disordered" evidence="1">
    <location>
        <begin position="163"/>
        <end position="204"/>
    </location>
</feature>
<keyword evidence="3" id="KW-1185">Reference proteome</keyword>
<proteinExistence type="predicted"/>